<comment type="similarity">
    <text evidence="1">Belongs to the ATP-dependent AMP-binding enzyme family.</text>
</comment>
<protein>
    <submittedName>
        <fullName evidence="5">Uncharacterized protein</fullName>
    </submittedName>
</protein>
<evidence type="ECO:0000259" key="3">
    <source>
        <dbReference type="Pfam" id="PF00501"/>
    </source>
</evidence>
<reference evidence="5 6" key="1">
    <citation type="submission" date="2023-06" db="EMBL/GenBank/DDBJ databases">
        <title>Black Yeasts Isolated from many extreme environments.</title>
        <authorList>
            <person name="Coleine C."/>
            <person name="Stajich J.E."/>
            <person name="Selbmann L."/>
        </authorList>
    </citation>
    <scope>NUCLEOTIDE SEQUENCE [LARGE SCALE GENOMIC DNA]</scope>
    <source>
        <strain evidence="5 6">CCFEE 5887</strain>
    </source>
</reference>
<name>A0AAV9PVD1_9PEZI</name>
<keyword evidence="2" id="KW-0436">Ligase</keyword>
<dbReference type="InterPro" id="IPR045851">
    <property type="entry name" value="AMP-bd_C_sf"/>
</dbReference>
<evidence type="ECO:0000313" key="6">
    <source>
        <dbReference type="Proteomes" id="UP001345827"/>
    </source>
</evidence>
<dbReference type="EMBL" id="JAXLQG010000019">
    <property type="protein sequence ID" value="KAK5530384.1"/>
    <property type="molecule type" value="Genomic_DNA"/>
</dbReference>
<dbReference type="PROSITE" id="PS00455">
    <property type="entry name" value="AMP_BINDING"/>
    <property type="match status" value="1"/>
</dbReference>
<dbReference type="Gene3D" id="3.40.50.12780">
    <property type="entry name" value="N-terminal domain of ligase-like"/>
    <property type="match status" value="1"/>
</dbReference>
<evidence type="ECO:0000259" key="4">
    <source>
        <dbReference type="Pfam" id="PF13193"/>
    </source>
</evidence>
<sequence length="558" mass="61267">MKLYTSKERDIFIPADLNLTELLHSSARSPPLPPSHIVAQDDIEDRTLTLGQLRSVAGRLAAGLKQRLNPSDQSRWAVILPNSVSYIEAVHAILWLGGIWCPINHQLKPGEIANAMTVSKPEFVIVYTPIVDKVIEAIRLAQRNSVEWASPHIITAIGSPRGGHPDLYGNFMASSALSVPHYENTGQRLASIHLSSGTTGDPKGVGLSHYNYIANVYQMWEHDPDHWSPEERIVAYTPFVHIANTTIPLFLGPWTGMLHIIMATFEVQAYAELIQRTRATAAQISPSTALAIATTDLAQRHDLSSVKNWTCGAMPLREAELRKFLNCGNWKMVALYGMSEAAPYVTWQKIGDDSRALRNSGTLLPNITASLRLESGEDASEGGPGELWLKGPNIMAGYIDNPAANKVAFDAEGWYNTGDVCTISPEGALQVVGRTKELIKYNGFQVSPTELEGHILGHTDVVDAAVGGVWDANKMTELPTAYVVLKPQLTEQDDRLQTLKDIQNLVDSQVSGYKKLRGGVWEVYSLPRNATFKLLRKQLGTHKTGLASLAKDNKSSKL</sequence>
<dbReference type="InterPro" id="IPR020845">
    <property type="entry name" value="AMP-binding_CS"/>
</dbReference>
<dbReference type="PANTHER" id="PTHR24096:SF149">
    <property type="entry name" value="AMP-BINDING DOMAIN-CONTAINING PROTEIN-RELATED"/>
    <property type="match status" value="1"/>
</dbReference>
<evidence type="ECO:0000256" key="2">
    <source>
        <dbReference type="ARBA" id="ARBA00022598"/>
    </source>
</evidence>
<dbReference type="Gene3D" id="3.30.300.30">
    <property type="match status" value="1"/>
</dbReference>
<proteinExistence type="inferred from homology"/>
<feature type="domain" description="AMP-dependent synthetase/ligase" evidence="3">
    <location>
        <begin position="43"/>
        <end position="398"/>
    </location>
</feature>
<dbReference type="Pfam" id="PF13193">
    <property type="entry name" value="AMP-binding_C"/>
    <property type="match status" value="1"/>
</dbReference>
<dbReference type="Pfam" id="PF00501">
    <property type="entry name" value="AMP-binding"/>
    <property type="match status" value="1"/>
</dbReference>
<dbReference type="SUPFAM" id="SSF56801">
    <property type="entry name" value="Acetyl-CoA synthetase-like"/>
    <property type="match status" value="1"/>
</dbReference>
<dbReference type="InterPro" id="IPR000873">
    <property type="entry name" value="AMP-dep_synth/lig_dom"/>
</dbReference>
<organism evidence="5 6">
    <name type="scientific">Vermiconidia calcicola</name>
    <dbReference type="NCBI Taxonomy" id="1690605"/>
    <lineage>
        <taxon>Eukaryota</taxon>
        <taxon>Fungi</taxon>
        <taxon>Dikarya</taxon>
        <taxon>Ascomycota</taxon>
        <taxon>Pezizomycotina</taxon>
        <taxon>Dothideomycetes</taxon>
        <taxon>Dothideomycetidae</taxon>
        <taxon>Mycosphaerellales</taxon>
        <taxon>Extremaceae</taxon>
        <taxon>Vermiconidia</taxon>
    </lineage>
</organism>
<comment type="caution">
    <text evidence="5">The sequence shown here is derived from an EMBL/GenBank/DDBJ whole genome shotgun (WGS) entry which is preliminary data.</text>
</comment>
<dbReference type="GO" id="GO:0016405">
    <property type="term" value="F:CoA-ligase activity"/>
    <property type="evidence" value="ECO:0007669"/>
    <property type="project" value="TreeGrafter"/>
</dbReference>
<dbReference type="Proteomes" id="UP001345827">
    <property type="component" value="Unassembled WGS sequence"/>
</dbReference>
<dbReference type="InterPro" id="IPR042099">
    <property type="entry name" value="ANL_N_sf"/>
</dbReference>
<dbReference type="InterPro" id="IPR025110">
    <property type="entry name" value="AMP-bd_C"/>
</dbReference>
<keyword evidence="6" id="KW-1185">Reference proteome</keyword>
<evidence type="ECO:0000313" key="5">
    <source>
        <dbReference type="EMBL" id="KAK5530384.1"/>
    </source>
</evidence>
<accession>A0AAV9PVD1</accession>
<evidence type="ECO:0000256" key="1">
    <source>
        <dbReference type="ARBA" id="ARBA00006432"/>
    </source>
</evidence>
<gene>
    <name evidence="5" type="ORF">LTR25_008962</name>
</gene>
<dbReference type="PANTHER" id="PTHR24096">
    <property type="entry name" value="LONG-CHAIN-FATTY-ACID--COA LIGASE"/>
    <property type="match status" value="1"/>
</dbReference>
<dbReference type="AlphaFoldDB" id="A0AAV9PVD1"/>
<feature type="domain" description="AMP-binding enzyme C-terminal" evidence="4">
    <location>
        <begin position="450"/>
        <end position="533"/>
    </location>
</feature>